<gene>
    <name evidence="1" type="ORF">ACFOM9_10760</name>
</gene>
<proteinExistence type="predicted"/>
<dbReference type="Pfam" id="PF02810">
    <property type="entry name" value="SEC-C"/>
    <property type="match status" value="1"/>
</dbReference>
<dbReference type="InterPro" id="IPR036255">
    <property type="entry name" value="YgfB-like_sf"/>
</dbReference>
<dbReference type="InterPro" id="IPR011978">
    <property type="entry name" value="YgfB-like"/>
</dbReference>
<dbReference type="SUPFAM" id="SSF101327">
    <property type="entry name" value="YgfB-like"/>
    <property type="match status" value="1"/>
</dbReference>
<evidence type="ECO:0000313" key="1">
    <source>
        <dbReference type="EMBL" id="MFC3660548.1"/>
    </source>
</evidence>
<evidence type="ECO:0000313" key="2">
    <source>
        <dbReference type="Proteomes" id="UP001595724"/>
    </source>
</evidence>
<protein>
    <submittedName>
        <fullName evidence="1">UPF0149 family protein</fullName>
    </submittedName>
</protein>
<name>A0ABV7UV20_9GAMM</name>
<comment type="caution">
    <text evidence="1">The sequence shown here is derived from an EMBL/GenBank/DDBJ whole genome shotgun (WGS) entry which is preliminary data.</text>
</comment>
<reference evidence="2" key="1">
    <citation type="journal article" date="2019" name="Int. J. Syst. Evol. Microbiol.">
        <title>The Global Catalogue of Microorganisms (GCM) 10K type strain sequencing project: providing services to taxonomists for standard genome sequencing and annotation.</title>
        <authorList>
            <consortium name="The Broad Institute Genomics Platform"/>
            <consortium name="The Broad Institute Genome Sequencing Center for Infectious Disease"/>
            <person name="Wu L."/>
            <person name="Ma J."/>
        </authorList>
    </citation>
    <scope>NUCLEOTIDE SEQUENCE [LARGE SCALE GENOMIC DNA]</scope>
    <source>
        <strain evidence="2">KCTC 42211</strain>
    </source>
</reference>
<organism evidence="1 2">
    <name type="scientific">Luteimonas notoginsengisoli</name>
    <dbReference type="NCBI Taxonomy" id="1578200"/>
    <lineage>
        <taxon>Bacteria</taxon>
        <taxon>Pseudomonadati</taxon>
        <taxon>Pseudomonadota</taxon>
        <taxon>Gammaproteobacteria</taxon>
        <taxon>Lysobacterales</taxon>
        <taxon>Lysobacteraceae</taxon>
        <taxon>Luteimonas</taxon>
    </lineage>
</organism>
<accession>A0ABV7UV20</accession>
<dbReference type="Pfam" id="PF03695">
    <property type="entry name" value="UPF0149"/>
    <property type="match status" value="1"/>
</dbReference>
<dbReference type="RefSeq" id="WP_386710183.1">
    <property type="nucleotide sequence ID" value="NZ_JBHRYF010000008.1"/>
</dbReference>
<dbReference type="NCBIfam" id="TIGR02292">
    <property type="entry name" value="ygfB_yecA"/>
    <property type="match status" value="1"/>
</dbReference>
<dbReference type="Gene3D" id="3.10.450.50">
    <property type="match status" value="1"/>
</dbReference>
<dbReference type="InterPro" id="IPR004027">
    <property type="entry name" value="SEC_C_motif"/>
</dbReference>
<dbReference type="SUPFAM" id="SSF103642">
    <property type="entry name" value="Sec-C motif"/>
    <property type="match status" value="1"/>
</dbReference>
<keyword evidence="2" id="KW-1185">Reference proteome</keyword>
<sequence length="238" mass="25970">MTPHPILQDDRIDQLADLLERRAVPFGGLGLEALDGFFSALVVGPGTIDEAQWQAVVWGGATPRWSDDDEAADVAALLAGARELALRRACHDDEELLPDRLAPLVWLPEDPDAVHPDTLDAGREWASGFLRAVELREAAWDAWLDEDQWIAAILGLFDQLASGEVLDGDDPTAPATPLAWRERVDIIGALPGMLADLQHHRIAMLTPRVPLRRAETPERNAPCPCGSGRKFKKCCGAL</sequence>
<dbReference type="Proteomes" id="UP001595724">
    <property type="component" value="Unassembled WGS sequence"/>
</dbReference>
<dbReference type="Gene3D" id="1.20.120.740">
    <property type="entry name" value="YgfB uncharacterised protein family UPF0149, PF03695"/>
    <property type="match status" value="1"/>
</dbReference>
<dbReference type="EMBL" id="JBHRYF010000008">
    <property type="protein sequence ID" value="MFC3660548.1"/>
    <property type="molecule type" value="Genomic_DNA"/>
</dbReference>